<keyword evidence="4 8" id="KW-0472">Membrane</keyword>
<evidence type="ECO:0000256" key="4">
    <source>
        <dbReference type="ARBA" id="ARBA00023136"/>
    </source>
</evidence>
<evidence type="ECO:0000256" key="5">
    <source>
        <dbReference type="ARBA" id="ARBA00023139"/>
    </source>
</evidence>
<sequence length="352" mass="36116">MILMVMMMVMMMVVMMVMGCNSGGVSEGKVNLEAKNSFLESLVAIGEGFQEIFASFGNAVGNAFGFTIVKSGDSRSKIGEHFKKIGDGLTTTKNKLNELKVKISEAKNVDGDTIEFVKGSIKGANDVFDKLIVALTKIAGVVGNIDIAAGASDNAAAVAANKDSVDIVIAEVKNVIDAAEKSGVNIVKGDSGNAVESVANNAVEAIAKTAAAAGQGAAAKLAGEVSKADPWAMIDKIKNAKTDSQLVNNTTNGAGALTVGTIAQAGAKSNADLVAAVALKAMTKDGKFSANNADAETVKAAVVSAVNKVLGILDIIIRKTVSSNLDKVREAVKGIKYSETDITDAIQSDATK</sequence>
<comment type="function">
    <text evidence="1 8">The Vlp and Vsp proteins are antigenically distinct proteins, only one vlp or vsp gene is transcriptionally active at any one time. Switching between these genes is a mechanism of host immune response evasion.</text>
</comment>
<keyword evidence="7 8" id="KW-0449">Lipoprotein</keyword>
<proteinExistence type="predicted"/>
<keyword evidence="5 8" id="KW-0564">Palmitate</keyword>
<dbReference type="EMBL" id="CP004343">
    <property type="protein sequence ID" value="AHH07927.1"/>
    <property type="molecule type" value="Genomic_DNA"/>
</dbReference>
<dbReference type="AlphaFoldDB" id="W5SM10"/>
<protein>
    <recommendedName>
        <fullName evidence="8">Variable large protein</fullName>
    </recommendedName>
</protein>
<comment type="subcellular location">
    <subcellularLocation>
        <location evidence="2 8">Cell outer membrane</location>
        <topology evidence="2 8">Lipid-anchor</topology>
    </subcellularLocation>
</comment>
<dbReference type="HOGENOM" id="CLU_054711_0_1_12"/>
<gene>
    <name evidence="9" type="ORF">BCD_1861</name>
</gene>
<accession>W5SM10</accession>
<evidence type="ECO:0000256" key="1">
    <source>
        <dbReference type="ARBA" id="ARBA00003932"/>
    </source>
</evidence>
<evidence type="ECO:0000313" key="9">
    <source>
        <dbReference type="EMBL" id="AHH07927.1"/>
    </source>
</evidence>
<evidence type="ECO:0000256" key="8">
    <source>
        <dbReference type="RuleBase" id="RU363105"/>
    </source>
</evidence>
<evidence type="ECO:0000256" key="6">
    <source>
        <dbReference type="ARBA" id="ARBA00023237"/>
    </source>
</evidence>
<keyword evidence="6 8" id="KW-0998">Cell outer membrane</keyword>
<evidence type="ECO:0000256" key="3">
    <source>
        <dbReference type="ARBA" id="ARBA00022729"/>
    </source>
</evidence>
<dbReference type="InterPro" id="IPR000680">
    <property type="entry name" value="Borrelia_lipo"/>
</dbReference>
<dbReference type="GO" id="GO:0009279">
    <property type="term" value="C:cell outer membrane"/>
    <property type="evidence" value="ECO:0007669"/>
    <property type="project" value="UniProtKB-SubCell"/>
</dbReference>
<dbReference type="SUPFAM" id="SSF74748">
    <property type="entry name" value="Variable surface antigen VlsE"/>
    <property type="match status" value="1"/>
</dbReference>
<keyword evidence="9" id="KW-0614">Plasmid</keyword>
<geneLocation type="plasmid" evidence="9">
    <name>unnamed</name>
</geneLocation>
<keyword evidence="3" id="KW-0732">Signal</keyword>
<organism evidence="9">
    <name type="scientific">Borrelia crocidurae DOU</name>
    <dbReference type="NCBI Taxonomy" id="1293575"/>
    <lineage>
        <taxon>Bacteria</taxon>
        <taxon>Pseudomonadati</taxon>
        <taxon>Spirochaetota</taxon>
        <taxon>Spirochaetia</taxon>
        <taxon>Spirochaetales</taxon>
        <taxon>Borreliaceae</taxon>
        <taxon>Borrelia</taxon>
    </lineage>
</organism>
<reference evidence="9" key="1">
    <citation type="submission" date="2013-02" db="EMBL/GenBank/DDBJ databases">
        <title>Comparative genomics of Borrelia species.</title>
        <authorList>
            <person name="Schwan T.G."/>
            <person name="Raffel S.J."/>
            <person name="Porcella S.F."/>
        </authorList>
    </citation>
    <scope>NUCLEOTIDE SEQUENCE</scope>
    <source>
        <strain evidence="9">DOU</strain>
        <plasmid evidence="9">unnamed</plasmid>
    </source>
</reference>
<evidence type="ECO:0000256" key="2">
    <source>
        <dbReference type="ARBA" id="ARBA00004459"/>
    </source>
</evidence>
<evidence type="ECO:0000256" key="7">
    <source>
        <dbReference type="ARBA" id="ARBA00023288"/>
    </source>
</evidence>
<dbReference type="Pfam" id="PF00921">
    <property type="entry name" value="Lipoprotein_2"/>
    <property type="match status" value="1"/>
</dbReference>
<name>W5SM10_9SPIR</name>